<protein>
    <recommendedName>
        <fullName evidence="3">F-box domain-containing protein</fullName>
    </recommendedName>
</protein>
<dbReference type="SUPFAM" id="SSF52047">
    <property type="entry name" value="RNI-like"/>
    <property type="match status" value="1"/>
</dbReference>
<dbReference type="InterPro" id="IPR032675">
    <property type="entry name" value="LRR_dom_sf"/>
</dbReference>
<evidence type="ECO:0000313" key="1">
    <source>
        <dbReference type="EMBL" id="KAF9061971.1"/>
    </source>
</evidence>
<organism evidence="1 2">
    <name type="scientific">Rhodocollybia butyracea</name>
    <dbReference type="NCBI Taxonomy" id="206335"/>
    <lineage>
        <taxon>Eukaryota</taxon>
        <taxon>Fungi</taxon>
        <taxon>Dikarya</taxon>
        <taxon>Basidiomycota</taxon>
        <taxon>Agaricomycotina</taxon>
        <taxon>Agaricomycetes</taxon>
        <taxon>Agaricomycetidae</taxon>
        <taxon>Agaricales</taxon>
        <taxon>Marasmiineae</taxon>
        <taxon>Omphalotaceae</taxon>
        <taxon>Rhodocollybia</taxon>
    </lineage>
</organism>
<name>A0A9P5PBH8_9AGAR</name>
<proteinExistence type="predicted"/>
<dbReference type="AlphaFoldDB" id="A0A9P5PBH8"/>
<sequence>MPLCSSCGGNTFIPRVTGDKFQTSFQPEQVASVRRNIELDLEDYEAEICRLLKEKECLERYAAQLQSLDSPFHKIPNEILRQILDDSCDMNSFRAFDLKSRHPTPDAQAVRSKPAMVVSSVCSRWRQNALSTPVIWSRISLYWEFQEDDNWDGQEGDSWENEDTGIFALLSHFLDRSQRNPMTLNLDLVANALTDESALHPLLKQFFGRIVHWQCLSFYCEDYGIGVLLDRAGIPSVSFPVLRKLRMLGSAFNRDLNRDLIPFINTAPNLQMLNLPGRFVISRRNIENHNRIDIQDIFDRFPNLFSLGLTESLLYGDVVAPTPIAYSSKLEILTVGHHDEWEDSYDSPNPVFPILRLPSLKVLHLVYDKPGSGPTDNHGVYFEDNLLDDSDDSDAEETRWSSWGPFRAFVLQSSFQLTTFSIQRLSISDVNLVEILVLLPTLQDFTVDDYGISPIRSPISSEFVDSLHAHRTSPLLLHGARIIPRLRSLRLLNLATLVFKDLSVVEMIQSRWSPAQLHTVGTSAFEVDCLRVFTMTFLYRSEVEASGVYRSLEPIEQNGMMVVIQMSGKTLWL</sequence>
<evidence type="ECO:0008006" key="3">
    <source>
        <dbReference type="Google" id="ProtNLM"/>
    </source>
</evidence>
<dbReference type="Gene3D" id="3.80.10.10">
    <property type="entry name" value="Ribonuclease Inhibitor"/>
    <property type="match status" value="1"/>
</dbReference>
<dbReference type="EMBL" id="JADNRY010000185">
    <property type="protein sequence ID" value="KAF9061971.1"/>
    <property type="molecule type" value="Genomic_DNA"/>
</dbReference>
<evidence type="ECO:0000313" key="2">
    <source>
        <dbReference type="Proteomes" id="UP000772434"/>
    </source>
</evidence>
<gene>
    <name evidence="1" type="ORF">BDP27DRAFT_1337236</name>
</gene>
<keyword evidence="2" id="KW-1185">Reference proteome</keyword>
<reference evidence="1" key="1">
    <citation type="submission" date="2020-11" db="EMBL/GenBank/DDBJ databases">
        <authorList>
            <consortium name="DOE Joint Genome Institute"/>
            <person name="Ahrendt S."/>
            <person name="Riley R."/>
            <person name="Andreopoulos W."/>
            <person name="Labutti K."/>
            <person name="Pangilinan J."/>
            <person name="Ruiz-Duenas F.J."/>
            <person name="Barrasa J.M."/>
            <person name="Sanchez-Garcia M."/>
            <person name="Camarero S."/>
            <person name="Miyauchi S."/>
            <person name="Serrano A."/>
            <person name="Linde D."/>
            <person name="Babiker R."/>
            <person name="Drula E."/>
            <person name="Ayuso-Fernandez I."/>
            <person name="Pacheco R."/>
            <person name="Padilla G."/>
            <person name="Ferreira P."/>
            <person name="Barriuso J."/>
            <person name="Kellner H."/>
            <person name="Castanera R."/>
            <person name="Alfaro M."/>
            <person name="Ramirez L."/>
            <person name="Pisabarro A.G."/>
            <person name="Kuo A."/>
            <person name="Tritt A."/>
            <person name="Lipzen A."/>
            <person name="He G."/>
            <person name="Yan M."/>
            <person name="Ng V."/>
            <person name="Cullen D."/>
            <person name="Martin F."/>
            <person name="Rosso M.-N."/>
            <person name="Henrissat B."/>
            <person name="Hibbett D."/>
            <person name="Martinez A.T."/>
            <person name="Grigoriev I.V."/>
        </authorList>
    </citation>
    <scope>NUCLEOTIDE SEQUENCE</scope>
    <source>
        <strain evidence="1">AH 40177</strain>
    </source>
</reference>
<dbReference type="OrthoDB" id="3365698at2759"/>
<accession>A0A9P5PBH8</accession>
<dbReference type="Proteomes" id="UP000772434">
    <property type="component" value="Unassembled WGS sequence"/>
</dbReference>
<comment type="caution">
    <text evidence="1">The sequence shown here is derived from an EMBL/GenBank/DDBJ whole genome shotgun (WGS) entry which is preliminary data.</text>
</comment>